<reference evidence="10" key="1">
    <citation type="journal article" date="2023" name="bioRxiv">
        <title>Improved chromosome-level genome assembly for marigold (Tagetes erecta).</title>
        <authorList>
            <person name="Jiang F."/>
            <person name="Yuan L."/>
            <person name="Wang S."/>
            <person name="Wang H."/>
            <person name="Xu D."/>
            <person name="Wang A."/>
            <person name="Fan W."/>
        </authorList>
    </citation>
    <scope>NUCLEOTIDE SEQUENCE</scope>
    <source>
        <strain evidence="10">WSJ</strain>
        <tissue evidence="10">Leaf</tissue>
    </source>
</reference>
<dbReference type="GO" id="GO:0003700">
    <property type="term" value="F:DNA-binding transcription factor activity"/>
    <property type="evidence" value="ECO:0007669"/>
    <property type="project" value="InterPro"/>
</dbReference>
<evidence type="ECO:0000256" key="5">
    <source>
        <dbReference type="ARBA" id="ARBA00023125"/>
    </source>
</evidence>
<dbReference type="InterPro" id="IPR001471">
    <property type="entry name" value="AP2/ERF_dom"/>
</dbReference>
<dbReference type="PANTHER" id="PTHR31190">
    <property type="entry name" value="DNA-BINDING DOMAIN"/>
    <property type="match status" value="1"/>
</dbReference>
<evidence type="ECO:0000256" key="4">
    <source>
        <dbReference type="ARBA" id="ARBA00023015"/>
    </source>
</evidence>
<accession>A0AAD8KEQ2</accession>
<evidence type="ECO:0000313" key="10">
    <source>
        <dbReference type="EMBL" id="KAK1421378.1"/>
    </source>
</evidence>
<protein>
    <recommendedName>
        <fullName evidence="9">AP2/ERF domain-containing protein</fullName>
    </recommendedName>
</protein>
<dbReference type="SUPFAM" id="SSF54171">
    <property type="entry name" value="DNA-binding domain"/>
    <property type="match status" value="1"/>
</dbReference>
<dbReference type="Pfam" id="PF00847">
    <property type="entry name" value="AP2"/>
    <property type="match status" value="1"/>
</dbReference>
<dbReference type="CDD" id="cd00018">
    <property type="entry name" value="AP2"/>
    <property type="match status" value="1"/>
</dbReference>
<keyword evidence="3" id="KW-0611">Plant defense</keyword>
<evidence type="ECO:0000256" key="6">
    <source>
        <dbReference type="ARBA" id="ARBA00023159"/>
    </source>
</evidence>
<dbReference type="Gene3D" id="3.30.730.10">
    <property type="entry name" value="AP2/ERF domain"/>
    <property type="match status" value="1"/>
</dbReference>
<keyword evidence="5" id="KW-0238">DNA-binding</keyword>
<proteinExistence type="predicted"/>
<dbReference type="PROSITE" id="PS51032">
    <property type="entry name" value="AP2_ERF"/>
    <property type="match status" value="1"/>
</dbReference>
<dbReference type="InterPro" id="IPR016177">
    <property type="entry name" value="DNA-bd_dom_sf"/>
</dbReference>
<keyword evidence="6" id="KW-0010">Activator</keyword>
<keyword evidence="7" id="KW-0804">Transcription</keyword>
<comment type="subcellular location">
    <subcellularLocation>
        <location evidence="1">Nucleus</location>
    </subcellularLocation>
</comment>
<evidence type="ECO:0000259" key="9">
    <source>
        <dbReference type="PROSITE" id="PS51032"/>
    </source>
</evidence>
<dbReference type="Proteomes" id="UP001229421">
    <property type="component" value="Unassembled WGS sequence"/>
</dbReference>
<dbReference type="FunFam" id="3.30.730.10:FF:000001">
    <property type="entry name" value="Ethylene-responsive transcription factor 2"/>
    <property type="match status" value="1"/>
</dbReference>
<keyword evidence="8" id="KW-0539">Nucleus</keyword>
<dbReference type="GO" id="GO:0006952">
    <property type="term" value="P:defense response"/>
    <property type="evidence" value="ECO:0007669"/>
    <property type="project" value="UniProtKB-KW"/>
</dbReference>
<name>A0AAD8KEQ2_TARER</name>
<keyword evidence="2" id="KW-0936">Ethylene signaling pathway</keyword>
<dbReference type="GO" id="GO:0005634">
    <property type="term" value="C:nucleus"/>
    <property type="evidence" value="ECO:0007669"/>
    <property type="project" value="UniProtKB-SubCell"/>
</dbReference>
<dbReference type="InterPro" id="IPR044808">
    <property type="entry name" value="ERF_plant"/>
</dbReference>
<evidence type="ECO:0000256" key="3">
    <source>
        <dbReference type="ARBA" id="ARBA00022821"/>
    </source>
</evidence>
<dbReference type="PRINTS" id="PR00367">
    <property type="entry name" value="ETHRSPELEMNT"/>
</dbReference>
<sequence>MASLDESSAIDLIRQHLLLDDPSFLQTYSDIFFPQISPTISSSSSPSTTINSVFDDQLIVSMPVVMETPVVVVEEVEVSERRRYRGVRLRPWGKFAAEIRDPNKKGTRVWLGTFDTAIEAAKAYDRAAFKLRGSKAILNFPLEVGNLNADTLVVKSTGRKRSTKNADVEEREIVKQMKVDIEETAVMPLTPSCWTEVWGCGDGDSDSNNGTEFEVPPLSPYPKTADVWSTSSSADVCRCDPQTADIFLQKKQTAPK</sequence>
<keyword evidence="4" id="KW-0805">Transcription regulation</keyword>
<organism evidence="10 11">
    <name type="scientific">Tagetes erecta</name>
    <name type="common">African marigold</name>
    <dbReference type="NCBI Taxonomy" id="13708"/>
    <lineage>
        <taxon>Eukaryota</taxon>
        <taxon>Viridiplantae</taxon>
        <taxon>Streptophyta</taxon>
        <taxon>Embryophyta</taxon>
        <taxon>Tracheophyta</taxon>
        <taxon>Spermatophyta</taxon>
        <taxon>Magnoliopsida</taxon>
        <taxon>eudicotyledons</taxon>
        <taxon>Gunneridae</taxon>
        <taxon>Pentapetalae</taxon>
        <taxon>asterids</taxon>
        <taxon>campanulids</taxon>
        <taxon>Asterales</taxon>
        <taxon>Asteraceae</taxon>
        <taxon>Asteroideae</taxon>
        <taxon>Heliantheae alliance</taxon>
        <taxon>Tageteae</taxon>
        <taxon>Tagetes</taxon>
    </lineage>
</organism>
<dbReference type="EMBL" id="JAUHHV010000006">
    <property type="protein sequence ID" value="KAK1421378.1"/>
    <property type="molecule type" value="Genomic_DNA"/>
</dbReference>
<evidence type="ECO:0000256" key="1">
    <source>
        <dbReference type="ARBA" id="ARBA00004123"/>
    </source>
</evidence>
<dbReference type="SMART" id="SM00380">
    <property type="entry name" value="AP2"/>
    <property type="match status" value="1"/>
</dbReference>
<evidence type="ECO:0000256" key="2">
    <source>
        <dbReference type="ARBA" id="ARBA00022745"/>
    </source>
</evidence>
<dbReference type="PANTHER" id="PTHR31190:SF499">
    <property type="entry name" value="ETHYLENE-RESPONSIVE TRANSCRIPTION FACTOR ERF105"/>
    <property type="match status" value="1"/>
</dbReference>
<keyword evidence="11" id="KW-1185">Reference proteome</keyword>
<dbReference type="GO" id="GO:0009873">
    <property type="term" value="P:ethylene-activated signaling pathway"/>
    <property type="evidence" value="ECO:0007669"/>
    <property type="project" value="UniProtKB-KW"/>
</dbReference>
<evidence type="ECO:0000256" key="8">
    <source>
        <dbReference type="ARBA" id="ARBA00023242"/>
    </source>
</evidence>
<evidence type="ECO:0000256" key="7">
    <source>
        <dbReference type="ARBA" id="ARBA00023163"/>
    </source>
</evidence>
<dbReference type="InterPro" id="IPR036955">
    <property type="entry name" value="AP2/ERF_dom_sf"/>
</dbReference>
<feature type="domain" description="AP2/ERF" evidence="9">
    <location>
        <begin position="83"/>
        <end position="141"/>
    </location>
</feature>
<dbReference type="AlphaFoldDB" id="A0AAD8KEQ2"/>
<comment type="caution">
    <text evidence="10">The sequence shown here is derived from an EMBL/GenBank/DDBJ whole genome shotgun (WGS) entry which is preliminary data.</text>
</comment>
<evidence type="ECO:0000313" key="11">
    <source>
        <dbReference type="Proteomes" id="UP001229421"/>
    </source>
</evidence>
<dbReference type="GO" id="GO:0000976">
    <property type="term" value="F:transcription cis-regulatory region binding"/>
    <property type="evidence" value="ECO:0007669"/>
    <property type="project" value="UniProtKB-ARBA"/>
</dbReference>
<gene>
    <name evidence="10" type="ORF">QVD17_23670</name>
</gene>